<feature type="domain" description="Sulfatase-modifying factor enzyme-like" evidence="1">
    <location>
        <begin position="55"/>
        <end position="268"/>
    </location>
</feature>
<accession>A0ABV9QXR4</accession>
<comment type="caution">
    <text evidence="2">The sequence shown here is derived from an EMBL/GenBank/DDBJ whole genome shotgun (WGS) entry which is preliminary data.</text>
</comment>
<evidence type="ECO:0000259" key="1">
    <source>
        <dbReference type="Pfam" id="PF03781"/>
    </source>
</evidence>
<dbReference type="EMBL" id="JBHSHD010000010">
    <property type="protein sequence ID" value="MFC4821420.1"/>
    <property type="molecule type" value="Genomic_DNA"/>
</dbReference>
<dbReference type="InterPro" id="IPR005532">
    <property type="entry name" value="SUMF_dom"/>
</dbReference>
<reference evidence="3" key="1">
    <citation type="journal article" date="2019" name="Int. J. Syst. Evol. Microbiol.">
        <title>The Global Catalogue of Microorganisms (GCM) 10K type strain sequencing project: providing services to taxonomists for standard genome sequencing and annotation.</title>
        <authorList>
            <consortium name="The Broad Institute Genomics Platform"/>
            <consortium name="The Broad Institute Genome Sequencing Center for Infectious Disease"/>
            <person name="Wu L."/>
            <person name="Ma J."/>
        </authorList>
    </citation>
    <scope>NUCLEOTIDE SEQUENCE [LARGE SCALE GENOMIC DNA]</scope>
    <source>
        <strain evidence="3">CCUG 30340</strain>
    </source>
</reference>
<dbReference type="InterPro" id="IPR051043">
    <property type="entry name" value="Sulfatase_Mod_Factor_Kinase"/>
</dbReference>
<dbReference type="RefSeq" id="WP_380021702.1">
    <property type="nucleotide sequence ID" value="NZ_JBHSHD010000010.1"/>
</dbReference>
<evidence type="ECO:0000313" key="3">
    <source>
        <dbReference type="Proteomes" id="UP001595886"/>
    </source>
</evidence>
<dbReference type="PANTHER" id="PTHR23150:SF19">
    <property type="entry name" value="FORMYLGLYCINE-GENERATING ENZYME"/>
    <property type="match status" value="1"/>
</dbReference>
<keyword evidence="3" id="KW-1185">Reference proteome</keyword>
<organism evidence="2 3">
    <name type="scientific">Dokdonella ginsengisoli</name>
    <dbReference type="NCBI Taxonomy" id="363846"/>
    <lineage>
        <taxon>Bacteria</taxon>
        <taxon>Pseudomonadati</taxon>
        <taxon>Pseudomonadota</taxon>
        <taxon>Gammaproteobacteria</taxon>
        <taxon>Lysobacterales</taxon>
        <taxon>Rhodanobacteraceae</taxon>
        <taxon>Dokdonella</taxon>
    </lineage>
</organism>
<protein>
    <submittedName>
        <fullName evidence="2">Formylglycine-generating enzyme family protein</fullName>
    </submittedName>
</protein>
<dbReference type="PANTHER" id="PTHR23150">
    <property type="entry name" value="SULFATASE MODIFYING FACTOR 1, 2"/>
    <property type="match status" value="1"/>
</dbReference>
<evidence type="ECO:0000313" key="2">
    <source>
        <dbReference type="EMBL" id="MFC4821420.1"/>
    </source>
</evidence>
<dbReference type="InterPro" id="IPR042095">
    <property type="entry name" value="SUMF_sf"/>
</dbReference>
<name>A0ABV9QXR4_9GAMM</name>
<dbReference type="InterPro" id="IPR016187">
    <property type="entry name" value="CTDL_fold"/>
</dbReference>
<dbReference type="Proteomes" id="UP001595886">
    <property type="component" value="Unassembled WGS sequence"/>
</dbReference>
<gene>
    <name evidence="2" type="ORF">ACFO6Q_13890</name>
</gene>
<dbReference type="Gene3D" id="3.90.1580.10">
    <property type="entry name" value="paralog of FGE (formylglycine-generating enzyme)"/>
    <property type="match status" value="1"/>
</dbReference>
<dbReference type="Pfam" id="PF03781">
    <property type="entry name" value="FGE-sulfatase"/>
    <property type="match status" value="1"/>
</dbReference>
<dbReference type="SUPFAM" id="SSF56436">
    <property type="entry name" value="C-type lectin-like"/>
    <property type="match status" value="1"/>
</dbReference>
<proteinExistence type="predicted"/>
<sequence>MARAEVIDGERHPRRRRLPATIALALPVVAAAANPAPVYVDIPATSFVSVIENSPDAKPDSIAAYALRSEPVTNAEFLAFVERHPQWQRDRVPSVFADGQYLSQWQAPDALGADALPAQPVTRVSWFAAQAYCEAEGARLPSWIEWERAAAASGTVADARDDAAWRRKLLDWYAKPSTGAPGTIGGEPNLFGVRDLHGLVWEWVDDYAAMMVSADSRDQNDPDRLKFCGAAAMSLRDRDNYALLMRIAMLSSLQAADTTRNLGFRCARDAKESSP</sequence>